<dbReference type="InterPro" id="IPR019111">
    <property type="entry name" value="PRESA_N"/>
</dbReference>
<evidence type="ECO:0000259" key="3">
    <source>
        <dbReference type="Pfam" id="PF09687"/>
    </source>
</evidence>
<evidence type="ECO:0000313" key="4">
    <source>
        <dbReference type="EMBL" id="SCO71532.1"/>
    </source>
</evidence>
<dbReference type="NCBIfam" id="TIGR01639">
    <property type="entry name" value="P_fal_TIGR01639"/>
    <property type="match status" value="1"/>
</dbReference>
<evidence type="ECO:0000256" key="2">
    <source>
        <dbReference type="SAM" id="Phobius"/>
    </source>
</evidence>
<feature type="domain" description="Plasmodium RESA N-terminal" evidence="3">
    <location>
        <begin position="164"/>
        <end position="288"/>
    </location>
</feature>
<gene>
    <name evidence="4" type="ORF">PVC01_060006900</name>
</gene>
<dbReference type="InterPro" id="IPR006526">
    <property type="entry name" value="Export_prot_PHISTa/b/c"/>
</dbReference>
<keyword evidence="2" id="KW-0812">Transmembrane</keyword>
<dbReference type="VEuPathDB" id="PlasmoDB:PVX_001680"/>
<feature type="region of interest" description="Disordered" evidence="1">
    <location>
        <begin position="428"/>
        <end position="564"/>
    </location>
</feature>
<keyword evidence="2" id="KW-1133">Transmembrane helix</keyword>
<dbReference type="VEuPathDB" id="PlasmoDB:PVW1_060007700"/>
<feature type="transmembrane region" description="Helical" evidence="2">
    <location>
        <begin position="42"/>
        <end position="62"/>
    </location>
</feature>
<name>A0A1G4H9H8_PLAVI</name>
<dbReference type="PANTHER" id="PTHR36193:SF23">
    <property type="entry name" value="PHISTB DOMAIN-CONTAINING RESA-LIKE PROTEIN 1"/>
    <property type="match status" value="1"/>
</dbReference>
<reference evidence="4 5" key="1">
    <citation type="submission" date="2016-07" db="EMBL/GenBank/DDBJ databases">
        <authorList>
            <consortium name="Pathogen Informatics"/>
        </authorList>
    </citation>
    <scope>NUCLEOTIDE SEQUENCE [LARGE SCALE GENOMIC DNA]</scope>
</reference>
<dbReference type="PANTHER" id="PTHR36193">
    <property type="entry name" value="PHISTB DOMAIN-CONTAINING RESA-LIKE PROTEIN 1"/>
    <property type="match status" value="1"/>
</dbReference>
<dbReference type="InterPro" id="IPR044885">
    <property type="entry name" value="PRESA_N_sf"/>
</dbReference>
<feature type="compositionally biased region" description="Basic and acidic residues" evidence="1">
    <location>
        <begin position="532"/>
        <end position="548"/>
    </location>
</feature>
<dbReference type="AlphaFoldDB" id="A0A1G4H9H8"/>
<dbReference type="Gene3D" id="6.10.280.180">
    <property type="entry name" value="Plasmodium RESA, N-terminal helical domain"/>
    <property type="match status" value="1"/>
</dbReference>
<dbReference type="VEuPathDB" id="PlasmoDB:PVPAM_060012000"/>
<evidence type="ECO:0000256" key="1">
    <source>
        <dbReference type="SAM" id="MobiDB-lite"/>
    </source>
</evidence>
<sequence length="564" mass="64996">METCHGMICLSVKNSRGGNAKNGKTRFAAFPGRGKKGLRGGFALLGVINAFVLLLLLCVPQTKLISVESSRRARRLGTPPGGFYRMHERMRSNVRYGEMENEPGWEECSYPGSERNFQSHRDQMDYHYDQMWAREEWLRRGRHRYRSSYDICPFGCTDADMLKELSEADINERLAKLGSQVSVREMFILWSNVHRHERKKYIQMQERAKMFCDHLVETFQIPEEVRIRVWMKVHRCMTSVFLRFERRHHKHFFMLLRRGPSARTNFLRYINRTRNVWNMRRVKINSYWRSKMVGFFRGYWNRCFSGAYRGAGVRGYDRVGSMDHSRVGSTEYDSRGVRQHDRRYANRYDSSYADRYDSRYADRHISRYSDRYDSRYAGRYDSRYGGLNDRRGSSIYGSVGSSIYGSVGSNIYGSVGSSLYGSRDSVMCESRDGGVDESRSEGLNDSRSEGLDDSRSESLNGSRNEGLNESRSEGLNESRSEGLNESRSEGLDDSRIEGLDESRSEGLYDGSSESLNESRSEGLYDSINEGLDQSRSEGLDESRVEGLNKRTNGGMEESRGGDNA</sequence>
<evidence type="ECO:0000313" key="5">
    <source>
        <dbReference type="Proteomes" id="UP000305196"/>
    </source>
</evidence>
<protein>
    <recommendedName>
        <fullName evidence="3">Plasmodium RESA N-terminal domain-containing protein</fullName>
    </recommendedName>
</protein>
<dbReference type="EMBL" id="LT615261">
    <property type="protein sequence ID" value="SCO71532.1"/>
    <property type="molecule type" value="Genomic_DNA"/>
</dbReference>
<organism evidence="4 5">
    <name type="scientific">Plasmodium vivax</name>
    <name type="common">malaria parasite P. vivax</name>
    <dbReference type="NCBI Taxonomy" id="5855"/>
    <lineage>
        <taxon>Eukaryota</taxon>
        <taxon>Sar</taxon>
        <taxon>Alveolata</taxon>
        <taxon>Apicomplexa</taxon>
        <taxon>Aconoidasida</taxon>
        <taxon>Haemosporida</taxon>
        <taxon>Plasmodiidae</taxon>
        <taxon>Plasmodium</taxon>
        <taxon>Plasmodium (Plasmodium)</taxon>
    </lineage>
</organism>
<accession>A0A1G4H9H8</accession>
<dbReference type="VEuPathDB" id="PlasmoDB:PVP01_0601400"/>
<dbReference type="Pfam" id="PF09687">
    <property type="entry name" value="PRESAN"/>
    <property type="match status" value="1"/>
</dbReference>
<dbReference type="Proteomes" id="UP000305196">
    <property type="component" value="Chromosome 6"/>
</dbReference>
<feature type="compositionally biased region" description="Basic and acidic residues" evidence="1">
    <location>
        <begin position="466"/>
        <end position="506"/>
    </location>
</feature>
<keyword evidence="2" id="KW-0472">Membrane</keyword>
<proteinExistence type="predicted"/>
<feature type="compositionally biased region" description="Basic and acidic residues" evidence="1">
    <location>
        <begin position="429"/>
        <end position="456"/>
    </location>
</feature>